<reference evidence="3" key="1">
    <citation type="journal article" date="2019" name="Int. J. Syst. Evol. Microbiol.">
        <title>The Global Catalogue of Microorganisms (GCM) 10K type strain sequencing project: providing services to taxonomists for standard genome sequencing and annotation.</title>
        <authorList>
            <consortium name="The Broad Institute Genomics Platform"/>
            <consortium name="The Broad Institute Genome Sequencing Center for Infectious Disease"/>
            <person name="Wu L."/>
            <person name="Ma J."/>
        </authorList>
    </citation>
    <scope>NUCLEOTIDE SEQUENCE [LARGE SCALE GENOMIC DNA]</scope>
    <source>
        <strain evidence="3">CGMCC 1.12470</strain>
    </source>
</reference>
<organism evidence="2 3">
    <name type="scientific">Streptomyces caeni</name>
    <dbReference type="NCBI Taxonomy" id="2307231"/>
    <lineage>
        <taxon>Bacteria</taxon>
        <taxon>Bacillati</taxon>
        <taxon>Actinomycetota</taxon>
        <taxon>Actinomycetes</taxon>
        <taxon>Kitasatosporales</taxon>
        <taxon>Streptomycetaceae</taxon>
        <taxon>Streptomyces</taxon>
    </lineage>
</organism>
<feature type="transmembrane region" description="Helical" evidence="1">
    <location>
        <begin position="57"/>
        <end position="74"/>
    </location>
</feature>
<dbReference type="Proteomes" id="UP001597261">
    <property type="component" value="Unassembled WGS sequence"/>
</dbReference>
<protein>
    <recommendedName>
        <fullName evidence="4">Membrane-anchored protein</fullName>
    </recommendedName>
</protein>
<evidence type="ECO:0000256" key="1">
    <source>
        <dbReference type="SAM" id="Phobius"/>
    </source>
</evidence>
<proteinExistence type="predicted"/>
<evidence type="ECO:0008006" key="4">
    <source>
        <dbReference type="Google" id="ProtNLM"/>
    </source>
</evidence>
<feature type="transmembrane region" description="Helical" evidence="1">
    <location>
        <begin position="258"/>
        <end position="276"/>
    </location>
</feature>
<keyword evidence="1" id="KW-0472">Membrane</keyword>
<feature type="transmembrane region" description="Helical" evidence="1">
    <location>
        <begin position="163"/>
        <end position="183"/>
    </location>
</feature>
<name>A0ABW4IPE4_9ACTN</name>
<feature type="transmembrane region" description="Helical" evidence="1">
    <location>
        <begin position="86"/>
        <end position="106"/>
    </location>
</feature>
<evidence type="ECO:0000313" key="3">
    <source>
        <dbReference type="Proteomes" id="UP001597261"/>
    </source>
</evidence>
<dbReference type="Pfam" id="PF03988">
    <property type="entry name" value="DUF347"/>
    <property type="match status" value="4"/>
</dbReference>
<keyword evidence="1" id="KW-1133">Transmembrane helix</keyword>
<dbReference type="RefSeq" id="WP_381082036.1">
    <property type="nucleotide sequence ID" value="NZ_JBHUDX010000030.1"/>
</dbReference>
<comment type="caution">
    <text evidence="2">The sequence shown here is derived from an EMBL/GenBank/DDBJ whole genome shotgun (WGS) entry which is preliminary data.</text>
</comment>
<gene>
    <name evidence="2" type="ORF">ACFSL4_13400</name>
</gene>
<sequence>MEQLEILTGVDAASASTRTRSVMKKLPEVTLAFWIMKIAATTLGETAGDLFSQTLKLGYFLTTAALFLIFVVTLAVQLRSSRYNPFFYWTVILSTSMAGTTMSDFMNRDASAEYLSNGATALGWGPQGLGLGYPLGAAILISILLAIFLAWKLSGMTFRIRDIVTFRGEVLFWSAILVSNTLGTSMGDFLSDSSGLGYAGGALLVTGGLAALVVLMKLPAVPNVLLFWIAFVLTRPLGATAGDFLTKPVAKGGLDLGTAGSSAALLAVLLGLMAYAQVQERRTADRSLKEQRAPVTRRAGRP</sequence>
<keyword evidence="1" id="KW-0812">Transmembrane</keyword>
<feature type="transmembrane region" description="Helical" evidence="1">
    <location>
        <begin position="220"/>
        <end position="238"/>
    </location>
</feature>
<feature type="transmembrane region" description="Helical" evidence="1">
    <location>
        <begin position="195"/>
        <end position="215"/>
    </location>
</feature>
<evidence type="ECO:0000313" key="2">
    <source>
        <dbReference type="EMBL" id="MFD1659175.1"/>
    </source>
</evidence>
<dbReference type="InterPro" id="IPR007136">
    <property type="entry name" value="DUF347"/>
</dbReference>
<dbReference type="EMBL" id="JBHUDX010000030">
    <property type="protein sequence ID" value="MFD1659175.1"/>
    <property type="molecule type" value="Genomic_DNA"/>
</dbReference>
<keyword evidence="3" id="KW-1185">Reference proteome</keyword>
<accession>A0ABW4IPE4</accession>
<feature type="transmembrane region" description="Helical" evidence="1">
    <location>
        <begin position="131"/>
        <end position="151"/>
    </location>
</feature>